<reference evidence="2 3" key="1">
    <citation type="submission" date="2023-07" db="EMBL/GenBank/DDBJ databases">
        <title>Functional and genomic diversity of the sorghum phyllosphere microbiome.</title>
        <authorList>
            <person name="Shade A."/>
        </authorList>
    </citation>
    <scope>NUCLEOTIDE SEQUENCE [LARGE SCALE GENOMIC DNA]</scope>
    <source>
        <strain evidence="2 3">SORGH_AS_0892</strain>
    </source>
</reference>
<keyword evidence="1" id="KW-1133">Transmembrane helix</keyword>
<keyword evidence="1" id="KW-0812">Transmembrane</keyword>
<comment type="caution">
    <text evidence="2">The sequence shown here is derived from an EMBL/GenBank/DDBJ whole genome shotgun (WGS) entry which is preliminary data.</text>
</comment>
<dbReference type="Proteomes" id="UP001244640">
    <property type="component" value="Unassembled WGS sequence"/>
</dbReference>
<evidence type="ECO:0000256" key="1">
    <source>
        <dbReference type="SAM" id="Phobius"/>
    </source>
</evidence>
<protein>
    <submittedName>
        <fullName evidence="2">ABC-type antimicrobial peptide transport system permease subunit</fullName>
    </submittedName>
</protein>
<organism evidence="2 3">
    <name type="scientific">Sphingobacterium zeae</name>
    <dbReference type="NCBI Taxonomy" id="1776859"/>
    <lineage>
        <taxon>Bacteria</taxon>
        <taxon>Pseudomonadati</taxon>
        <taxon>Bacteroidota</taxon>
        <taxon>Sphingobacteriia</taxon>
        <taxon>Sphingobacteriales</taxon>
        <taxon>Sphingobacteriaceae</taxon>
        <taxon>Sphingobacterium</taxon>
    </lineage>
</organism>
<evidence type="ECO:0000313" key="3">
    <source>
        <dbReference type="Proteomes" id="UP001244640"/>
    </source>
</evidence>
<sequence length="94" mass="11097">MAKNDFKLAWRKLLKNKGFTFLNILGLTLGFTGFILSYQYINRETSYDKWNSLQLSWWSFLIPIFCIFMLILFSISFQSIKVAKTNPVDSLRDE</sequence>
<feature type="transmembrane region" description="Helical" evidence="1">
    <location>
        <begin position="57"/>
        <end position="77"/>
    </location>
</feature>
<accession>A0ABU0UBF3</accession>
<keyword evidence="3" id="KW-1185">Reference proteome</keyword>
<dbReference type="RefSeq" id="WP_307187543.1">
    <property type="nucleotide sequence ID" value="NZ_JAUTBA010000001.1"/>
</dbReference>
<name>A0ABU0UBF3_9SPHI</name>
<feature type="transmembrane region" description="Helical" evidence="1">
    <location>
        <begin position="21"/>
        <end position="41"/>
    </location>
</feature>
<gene>
    <name evidence="2" type="ORF">QE382_004181</name>
</gene>
<proteinExistence type="predicted"/>
<dbReference type="EMBL" id="JAUTBA010000001">
    <property type="protein sequence ID" value="MDQ1152197.1"/>
    <property type="molecule type" value="Genomic_DNA"/>
</dbReference>
<evidence type="ECO:0000313" key="2">
    <source>
        <dbReference type="EMBL" id="MDQ1152197.1"/>
    </source>
</evidence>
<keyword evidence="1" id="KW-0472">Membrane</keyword>